<dbReference type="Proteomes" id="UP000076925">
    <property type="component" value="Unassembled WGS sequence"/>
</dbReference>
<dbReference type="STRING" id="128403.WA1_15275"/>
<comment type="similarity">
    <text evidence="1">Belongs to the barstar family.</text>
</comment>
<comment type="caution">
    <text evidence="3">The sequence shown here is derived from an EMBL/GenBank/DDBJ whole genome shotgun (WGS) entry which is preliminary data.</text>
</comment>
<dbReference type="InterPro" id="IPR035905">
    <property type="entry name" value="Barstar-like_sf"/>
</dbReference>
<dbReference type="AlphaFoldDB" id="A0A139XDB8"/>
<name>A0A139XDB8_9CYAN</name>
<evidence type="ECO:0000313" key="3">
    <source>
        <dbReference type="EMBL" id="KYC42701.1"/>
    </source>
</evidence>
<dbReference type="Gene3D" id="3.30.370.10">
    <property type="entry name" value="Barstar-like"/>
    <property type="match status" value="1"/>
</dbReference>
<dbReference type="EMBL" id="ANNX02000017">
    <property type="protein sequence ID" value="KYC42701.1"/>
    <property type="molecule type" value="Genomic_DNA"/>
</dbReference>
<reference evidence="3 4" key="1">
    <citation type="journal article" date="2013" name="Genome Biol. Evol.">
        <title>Genomes of Stigonematalean cyanobacteria (subsection V) and the evolution of oxygenic photosynthesis from prokaryotes to plastids.</title>
        <authorList>
            <person name="Dagan T."/>
            <person name="Roettger M."/>
            <person name="Stucken K."/>
            <person name="Landan G."/>
            <person name="Koch R."/>
            <person name="Major P."/>
            <person name="Gould S.B."/>
            <person name="Goremykin V.V."/>
            <person name="Rippka R."/>
            <person name="Tandeau de Marsac N."/>
            <person name="Gugger M."/>
            <person name="Lockhart P.J."/>
            <person name="Allen J.F."/>
            <person name="Brune I."/>
            <person name="Maus I."/>
            <person name="Puhler A."/>
            <person name="Martin W.F."/>
        </authorList>
    </citation>
    <scope>NUCLEOTIDE SEQUENCE [LARGE SCALE GENOMIC DNA]</scope>
    <source>
        <strain evidence="3 4">PCC 7110</strain>
    </source>
</reference>
<dbReference type="InterPro" id="IPR000468">
    <property type="entry name" value="Barstar"/>
</dbReference>
<evidence type="ECO:0000259" key="2">
    <source>
        <dbReference type="Pfam" id="PF01337"/>
    </source>
</evidence>
<dbReference type="RefSeq" id="WP_017742617.1">
    <property type="nucleotide sequence ID" value="NZ_KQ976354.1"/>
</dbReference>
<proteinExistence type="inferred from homology"/>
<feature type="domain" description="Barstar (barnase inhibitor)" evidence="2">
    <location>
        <begin position="39"/>
        <end position="133"/>
    </location>
</feature>
<dbReference type="CDD" id="cd05141">
    <property type="entry name" value="Barstar_evA4336-like"/>
    <property type="match status" value="1"/>
</dbReference>
<accession>A0A139XDB8</accession>
<dbReference type="SUPFAM" id="SSF52038">
    <property type="entry name" value="Barstar-related"/>
    <property type="match status" value="1"/>
</dbReference>
<keyword evidence="4" id="KW-1185">Reference proteome</keyword>
<gene>
    <name evidence="3" type="ORF">WA1_15275</name>
</gene>
<sequence>MSEYNLSFMQTAVPKPEIMATRKQVIDKIIEELAEQGIQVFYLNGREISSKETFLRKAAEAMQFPAYFGANWDAFDECITDLTWFSAESYVLLYERPDIFAQAEPTQWQIAVNILRSAEEYWQSANKPLNVFFVN</sequence>
<evidence type="ECO:0000256" key="1">
    <source>
        <dbReference type="ARBA" id="ARBA00006845"/>
    </source>
</evidence>
<protein>
    <submittedName>
        <fullName evidence="3">Barnase inhibitor</fullName>
    </submittedName>
</protein>
<dbReference type="OrthoDB" id="7575400at2"/>
<dbReference type="Pfam" id="PF01337">
    <property type="entry name" value="Barstar"/>
    <property type="match status" value="1"/>
</dbReference>
<evidence type="ECO:0000313" key="4">
    <source>
        <dbReference type="Proteomes" id="UP000076925"/>
    </source>
</evidence>
<organism evidence="3 4">
    <name type="scientific">Scytonema hofmannii PCC 7110</name>
    <dbReference type="NCBI Taxonomy" id="128403"/>
    <lineage>
        <taxon>Bacteria</taxon>
        <taxon>Bacillati</taxon>
        <taxon>Cyanobacteriota</taxon>
        <taxon>Cyanophyceae</taxon>
        <taxon>Nostocales</taxon>
        <taxon>Scytonemataceae</taxon>
        <taxon>Scytonema</taxon>
    </lineage>
</organism>